<evidence type="ECO:0000313" key="1">
    <source>
        <dbReference type="EMBL" id="AIP91290.1"/>
    </source>
</evidence>
<sequence>MLASSIMPSKLPFMSSLCQQWILSFILCSSCLPYLLAKESDSSSDPSSLAPLWLSLANLTSLRECLQLKQGFYEFSPIQDVITRSLPHTNYTRNGVQLTLTAACSRHHYPIAEHAFHTFFQHQPSCSSLSILPAQSVFFLEPEGQQALTLAKVAFCIVLTTTFLSVWERWGPRSTW</sequence>
<gene>
    <name evidence="1" type="primary">ORF2b</name>
</gene>
<accession>A0A089G1H7</accession>
<organism evidence="1 2">
    <name type="scientific">Mikumi yellow baboon virus 1</name>
    <dbReference type="NCBI Taxonomy" id="1546177"/>
    <lineage>
        <taxon>Viruses</taxon>
        <taxon>Riboviria</taxon>
        <taxon>Orthornavirae</taxon>
        <taxon>Pisuviricota</taxon>
        <taxon>Pisoniviricetes</taxon>
        <taxon>Nidovirales</taxon>
        <taxon>Arnidovirineae</taxon>
        <taxon>Arteriviridae</taxon>
        <taxon>Simarterivirinae</taxon>
        <taxon>Thetaarterivirus</taxon>
        <taxon>Mitartevirus</taxon>
        <taxon>Thetaarterivirus mikelba</taxon>
        <taxon>Thetaarterivirus mikelba 1</taxon>
    </lineage>
</organism>
<evidence type="ECO:0000313" key="2">
    <source>
        <dbReference type="Proteomes" id="UP000125052"/>
    </source>
</evidence>
<protein>
    <submittedName>
        <fullName evidence="1">GP2b protein</fullName>
    </submittedName>
</protein>
<reference evidence="1 2" key="1">
    <citation type="journal article" date="2014" name="J. Virol.">
        <title>Two Novel Simian Arteriviruses in Captive and Wild Baboons (Papio spp.).</title>
        <authorList>
            <person name="Bailey A.L."/>
            <person name="Lauck M."/>
            <person name="Sibley S.D."/>
            <person name="Pecotte J."/>
            <person name="Rice K."/>
            <person name="Weny G."/>
            <person name="Tumukunde A."/>
            <person name="Hyeroba D."/>
            <person name="Greene J."/>
            <person name="Correll M."/>
            <person name="Gleicher M."/>
            <person name="Friedrich T.C."/>
            <person name="Jahrling P.B."/>
            <person name="Kuhn J.H."/>
            <person name="Goldberg T.L."/>
            <person name="Rogers J."/>
            <person name="O'Connor D.H."/>
        </authorList>
    </citation>
    <scope>NUCLEOTIDE SEQUENCE [LARGE SCALE GENOMIC DNA]</scope>
    <source>
        <strain evidence="1">MYBV_M14</strain>
    </source>
</reference>
<dbReference type="EMBL" id="KM110943">
    <property type="protein sequence ID" value="AIP91290.1"/>
    <property type="molecule type" value="Genomic_RNA"/>
</dbReference>
<dbReference type="Proteomes" id="UP000125052">
    <property type="component" value="Genome"/>
</dbReference>
<proteinExistence type="predicted"/>
<name>A0A089G1H7_9NIDO</name>